<dbReference type="RefSeq" id="WP_041895372.1">
    <property type="nucleotide sequence ID" value="NZ_CP010086.2"/>
</dbReference>
<dbReference type="Proteomes" id="UP000031866">
    <property type="component" value="Chromosome"/>
</dbReference>
<dbReference type="KEGG" id="cbei:LF65_01567"/>
<organism evidence="1 2">
    <name type="scientific">Clostridium beijerinckii</name>
    <name type="common">Clostridium MP</name>
    <dbReference type="NCBI Taxonomy" id="1520"/>
    <lineage>
        <taxon>Bacteria</taxon>
        <taxon>Bacillati</taxon>
        <taxon>Bacillota</taxon>
        <taxon>Clostridia</taxon>
        <taxon>Eubacteriales</taxon>
        <taxon>Clostridiaceae</taxon>
        <taxon>Clostridium</taxon>
    </lineage>
</organism>
<evidence type="ECO:0000313" key="2">
    <source>
        <dbReference type="Proteomes" id="UP000031866"/>
    </source>
</evidence>
<protein>
    <recommendedName>
        <fullName evidence="3">NERD domain-containing protein</fullName>
    </recommendedName>
</protein>
<evidence type="ECO:0008006" key="3">
    <source>
        <dbReference type="Google" id="ProtNLM"/>
    </source>
</evidence>
<sequence>MSKKKNLYNKFLNESRIIKDNFFNKRIQNVIELLKRKNKEESIKLLKYSLKEIYSEENFKKVIEILKSKQYPTSTLESFKFYFKLKKYLKKEYYYILSCLQEWDLLVLFYELNMMLIQDCENIQDIIDFINLIFNYDDKKNSLSKFKAGIYKAKNFNKSKTKQMGDYFSCYGKYKLINQLIMLFEYDFIDFKFINNKNANVINNPSYDLNAIAIAGLDGEISSEWQKVILYLNDEKNLFCLPPDKYLQVIEEELLKVFSLNKFLFSHEQIQGIEIKYWLKAFLLIYKENWNCVQSKENLLCKKSRNEWEAIFIAAGIENRYHSSIFNAFSFMECKCGDRDIVKYPFIEIDNDIYTIPRIVFCSDIVRILISIFEDLENNLQFKGNYYESYIRAKWRENGIKNIQKTDKILKDVFDCDMAFVFDDNLFICEIKNLLQPSSLHEWHKFHIKTQQNLQQLERISNHYSEPQYLKGIVKELLGNEDWVPKKIYSILIYSCYIGSIIENKRAFIASEVDIYNFFARTPLQQYNISRDKKEATLSYKYLDGYEYLEDKNHILNTIDFERYMECPMAIKYQKDRIKIERKKIKVAGIWILLECVEVEEHSIWT</sequence>
<dbReference type="OrthoDB" id="8645235at2"/>
<dbReference type="AlphaFoldDB" id="A0A0B5Q7R6"/>
<gene>
    <name evidence="1" type="ORF">LF65_01567</name>
</gene>
<proteinExistence type="predicted"/>
<accession>A0A0B5Q7R6</accession>
<dbReference type="EMBL" id="CP010086">
    <property type="protein sequence ID" value="AJG98174.1"/>
    <property type="molecule type" value="Genomic_DNA"/>
</dbReference>
<evidence type="ECO:0000313" key="1">
    <source>
        <dbReference type="EMBL" id="AJG98174.1"/>
    </source>
</evidence>
<reference evidence="2" key="1">
    <citation type="submission" date="2014-12" db="EMBL/GenBank/DDBJ databases">
        <title>Genome sequence of Clostridium beijerinckii strain 59B.</title>
        <authorList>
            <person name="Little G.T."/>
            <person name="Minton N.P."/>
        </authorList>
    </citation>
    <scope>NUCLEOTIDE SEQUENCE [LARGE SCALE GENOMIC DNA]</scope>
    <source>
        <strain evidence="2">59B</strain>
    </source>
</reference>
<name>A0A0B5Q7R6_CLOBE</name>